<evidence type="ECO:0000313" key="2">
    <source>
        <dbReference type="Proteomes" id="UP000664859"/>
    </source>
</evidence>
<accession>A0A835Z3L8</accession>
<dbReference type="Proteomes" id="UP000664859">
    <property type="component" value="Unassembled WGS sequence"/>
</dbReference>
<organism evidence="1 2">
    <name type="scientific">Tribonema minus</name>
    <dbReference type="NCBI Taxonomy" id="303371"/>
    <lineage>
        <taxon>Eukaryota</taxon>
        <taxon>Sar</taxon>
        <taxon>Stramenopiles</taxon>
        <taxon>Ochrophyta</taxon>
        <taxon>PX clade</taxon>
        <taxon>Xanthophyceae</taxon>
        <taxon>Tribonematales</taxon>
        <taxon>Tribonemataceae</taxon>
        <taxon>Tribonema</taxon>
    </lineage>
</organism>
<keyword evidence="2" id="KW-1185">Reference proteome</keyword>
<dbReference type="AlphaFoldDB" id="A0A835Z3L8"/>
<gene>
    <name evidence="1" type="ORF">JKP88DRAFT_289526</name>
</gene>
<protein>
    <submittedName>
        <fullName evidence="1">Uncharacterized protein</fullName>
    </submittedName>
</protein>
<reference evidence="1" key="1">
    <citation type="submission" date="2021-02" db="EMBL/GenBank/DDBJ databases">
        <title>First Annotated Genome of the Yellow-green Alga Tribonema minus.</title>
        <authorList>
            <person name="Mahan K.M."/>
        </authorList>
    </citation>
    <scope>NUCLEOTIDE SEQUENCE</scope>
    <source>
        <strain evidence="1">UTEX B ZZ1240</strain>
    </source>
</reference>
<evidence type="ECO:0000313" key="1">
    <source>
        <dbReference type="EMBL" id="KAG5185047.1"/>
    </source>
</evidence>
<name>A0A835Z3L8_9STRA</name>
<dbReference type="EMBL" id="JAFCMP010000144">
    <property type="protein sequence ID" value="KAG5185047.1"/>
    <property type="molecule type" value="Genomic_DNA"/>
</dbReference>
<comment type="caution">
    <text evidence="1">The sequence shown here is derived from an EMBL/GenBank/DDBJ whole genome shotgun (WGS) entry which is preliminary data.</text>
</comment>
<sequence length="162" mass="17768">MTQNQTTLVSVVVFAHPGRTAADIADAAMNMSPQDPPIVSYVALGTVSTKDDLPVPSGLFRLCIQLHRLTGTKKLPERITEAVKEVAKVYSLTKKFGREDVPMPAEPVALRGKLKVSGTKRSNPTLLELELTNMSTISTGRFKRAMVDWKIEKSAMEAENRS</sequence>
<proteinExistence type="predicted"/>